<keyword evidence="2" id="KW-1185">Reference proteome</keyword>
<name>A0AAE0FBH7_9CHLO</name>
<protein>
    <submittedName>
        <fullName evidence="1">Uncharacterized protein</fullName>
    </submittedName>
</protein>
<reference evidence="1 2" key="1">
    <citation type="journal article" date="2015" name="Genome Biol. Evol.">
        <title>Comparative Genomics of a Bacterivorous Green Alga Reveals Evolutionary Causalities and Consequences of Phago-Mixotrophic Mode of Nutrition.</title>
        <authorList>
            <person name="Burns J.A."/>
            <person name="Paasch A."/>
            <person name="Narechania A."/>
            <person name="Kim E."/>
        </authorList>
    </citation>
    <scope>NUCLEOTIDE SEQUENCE [LARGE SCALE GENOMIC DNA]</scope>
    <source>
        <strain evidence="1 2">PLY_AMNH</strain>
    </source>
</reference>
<sequence length="135" mass="15379">MQRERPSIVCLQEDSMDMLHHLFTQDTMFRSSYQVFPPPEGCTRQLAPGAAPLGPLQQGARWEQCSVWWNASILDLVKGGQYEWADHRSESGAPVCHMIPLTWVLLRWKRKLANAPLILVCNTHLEAGHSWLSDV</sequence>
<organism evidence="1 2">
    <name type="scientific">Cymbomonas tetramitiformis</name>
    <dbReference type="NCBI Taxonomy" id="36881"/>
    <lineage>
        <taxon>Eukaryota</taxon>
        <taxon>Viridiplantae</taxon>
        <taxon>Chlorophyta</taxon>
        <taxon>Pyramimonadophyceae</taxon>
        <taxon>Pyramimonadales</taxon>
        <taxon>Pyramimonadaceae</taxon>
        <taxon>Cymbomonas</taxon>
    </lineage>
</organism>
<dbReference type="Gene3D" id="3.60.10.10">
    <property type="entry name" value="Endonuclease/exonuclease/phosphatase"/>
    <property type="match status" value="1"/>
</dbReference>
<evidence type="ECO:0000313" key="2">
    <source>
        <dbReference type="Proteomes" id="UP001190700"/>
    </source>
</evidence>
<dbReference type="EMBL" id="LGRX02021477">
    <property type="protein sequence ID" value="KAK3256632.1"/>
    <property type="molecule type" value="Genomic_DNA"/>
</dbReference>
<comment type="caution">
    <text evidence="1">The sequence shown here is derived from an EMBL/GenBank/DDBJ whole genome shotgun (WGS) entry which is preliminary data.</text>
</comment>
<dbReference type="Proteomes" id="UP001190700">
    <property type="component" value="Unassembled WGS sequence"/>
</dbReference>
<dbReference type="AlphaFoldDB" id="A0AAE0FBH7"/>
<dbReference type="SUPFAM" id="SSF56219">
    <property type="entry name" value="DNase I-like"/>
    <property type="match status" value="1"/>
</dbReference>
<accession>A0AAE0FBH7</accession>
<proteinExistence type="predicted"/>
<dbReference type="InterPro" id="IPR036691">
    <property type="entry name" value="Endo/exonu/phosph_ase_sf"/>
</dbReference>
<gene>
    <name evidence="1" type="ORF">CYMTET_34238</name>
</gene>
<evidence type="ECO:0000313" key="1">
    <source>
        <dbReference type="EMBL" id="KAK3256632.1"/>
    </source>
</evidence>